<reference evidence="7" key="1">
    <citation type="journal article" date="2016" name="Nature">
        <title>The genome of the seagrass Zostera marina reveals angiosperm adaptation to the sea.</title>
        <authorList>
            <person name="Olsen J.L."/>
            <person name="Rouze P."/>
            <person name="Verhelst B."/>
            <person name="Lin Y.-C."/>
            <person name="Bayer T."/>
            <person name="Collen J."/>
            <person name="Dattolo E."/>
            <person name="De Paoli E."/>
            <person name="Dittami S."/>
            <person name="Maumus F."/>
            <person name="Michel G."/>
            <person name="Kersting A."/>
            <person name="Lauritano C."/>
            <person name="Lohaus R."/>
            <person name="Toepel M."/>
            <person name="Tonon T."/>
            <person name="Vanneste K."/>
            <person name="Amirebrahimi M."/>
            <person name="Brakel J."/>
            <person name="Bostroem C."/>
            <person name="Chovatia M."/>
            <person name="Grimwood J."/>
            <person name="Jenkins J.W."/>
            <person name="Jueterbock A."/>
            <person name="Mraz A."/>
            <person name="Stam W.T."/>
            <person name="Tice H."/>
            <person name="Bornberg-Bauer E."/>
            <person name="Green P.J."/>
            <person name="Pearson G.A."/>
            <person name="Procaccini G."/>
            <person name="Duarte C.M."/>
            <person name="Schmutz J."/>
            <person name="Reusch T.B.H."/>
            <person name="Van de Peer Y."/>
        </authorList>
    </citation>
    <scope>NUCLEOTIDE SEQUENCE [LARGE SCALE GENOMIC DNA]</scope>
    <source>
        <strain evidence="7">cv. Finnish</strain>
    </source>
</reference>
<keyword evidence="3" id="KW-0106">Calcium</keyword>
<dbReference type="Pfam" id="PF13499">
    <property type="entry name" value="EF-hand_7"/>
    <property type="match status" value="1"/>
</dbReference>
<dbReference type="EMBL" id="LFYR01000584">
    <property type="protein sequence ID" value="KMZ73438.1"/>
    <property type="molecule type" value="Genomic_DNA"/>
</dbReference>
<evidence type="ECO:0000313" key="6">
    <source>
        <dbReference type="EMBL" id="KMZ73438.1"/>
    </source>
</evidence>
<protein>
    <recommendedName>
        <fullName evidence="5">EF-hand domain-containing protein</fullName>
    </recommendedName>
</protein>
<dbReference type="FunFam" id="1.10.238.10:FF:000003">
    <property type="entry name" value="Calmodulin A"/>
    <property type="match status" value="1"/>
</dbReference>
<proteinExistence type="predicted"/>
<dbReference type="Proteomes" id="UP000036987">
    <property type="component" value="Unassembled WGS sequence"/>
</dbReference>
<comment type="caution">
    <text evidence="6">The sequence shown here is derived from an EMBL/GenBank/DDBJ whole genome shotgun (WGS) entry which is preliminary data.</text>
</comment>
<gene>
    <name evidence="6" type="ORF">ZOSMA_149G00240</name>
</gene>
<evidence type="ECO:0000256" key="3">
    <source>
        <dbReference type="ARBA" id="ARBA00022837"/>
    </source>
</evidence>
<feature type="domain" description="EF-hand" evidence="5">
    <location>
        <begin position="144"/>
        <end position="175"/>
    </location>
</feature>
<dbReference type="Gene3D" id="1.10.238.10">
    <property type="entry name" value="EF-hand"/>
    <property type="match status" value="1"/>
</dbReference>
<dbReference type="InterPro" id="IPR011992">
    <property type="entry name" value="EF-hand-dom_pair"/>
</dbReference>
<dbReference type="InterPro" id="IPR018247">
    <property type="entry name" value="EF_Hand_1_Ca_BS"/>
</dbReference>
<evidence type="ECO:0000256" key="1">
    <source>
        <dbReference type="ARBA" id="ARBA00022723"/>
    </source>
</evidence>
<feature type="domain" description="EF-hand" evidence="5">
    <location>
        <begin position="102"/>
        <end position="137"/>
    </location>
</feature>
<evidence type="ECO:0000259" key="5">
    <source>
        <dbReference type="PROSITE" id="PS50222"/>
    </source>
</evidence>
<keyword evidence="4" id="KW-0732">Signal</keyword>
<keyword evidence="7" id="KW-1185">Reference proteome</keyword>
<dbReference type="GO" id="GO:0005509">
    <property type="term" value="F:calcium ion binding"/>
    <property type="evidence" value="ECO:0000318"/>
    <property type="project" value="GO_Central"/>
</dbReference>
<dbReference type="AlphaFoldDB" id="A0A0K9PWK2"/>
<dbReference type="PANTHER" id="PTHR10891">
    <property type="entry name" value="EF-HAND CALCIUM-BINDING DOMAIN CONTAINING PROTEIN"/>
    <property type="match status" value="1"/>
</dbReference>
<dbReference type="SMART" id="SM00054">
    <property type="entry name" value="EFh"/>
    <property type="match status" value="2"/>
</dbReference>
<keyword evidence="1" id="KW-0479">Metal-binding</keyword>
<organism evidence="6 7">
    <name type="scientific">Zostera marina</name>
    <name type="common">Eelgrass</name>
    <dbReference type="NCBI Taxonomy" id="29655"/>
    <lineage>
        <taxon>Eukaryota</taxon>
        <taxon>Viridiplantae</taxon>
        <taxon>Streptophyta</taxon>
        <taxon>Embryophyta</taxon>
        <taxon>Tracheophyta</taxon>
        <taxon>Spermatophyta</taxon>
        <taxon>Magnoliopsida</taxon>
        <taxon>Liliopsida</taxon>
        <taxon>Zosteraceae</taxon>
        <taxon>Zostera</taxon>
    </lineage>
</organism>
<evidence type="ECO:0000256" key="4">
    <source>
        <dbReference type="SAM" id="SignalP"/>
    </source>
</evidence>
<dbReference type="OrthoDB" id="26525at2759"/>
<evidence type="ECO:0000313" key="7">
    <source>
        <dbReference type="Proteomes" id="UP000036987"/>
    </source>
</evidence>
<feature type="chain" id="PRO_5005528362" description="EF-hand domain-containing protein" evidence="4">
    <location>
        <begin position="25"/>
        <end position="175"/>
    </location>
</feature>
<accession>A0A0K9PWK2</accession>
<dbReference type="InterPro" id="IPR039647">
    <property type="entry name" value="EF_hand_pair_protein_CML-like"/>
</dbReference>
<evidence type="ECO:0000256" key="2">
    <source>
        <dbReference type="ARBA" id="ARBA00022737"/>
    </source>
</evidence>
<keyword evidence="2" id="KW-0677">Repeat</keyword>
<dbReference type="SUPFAM" id="SSF47473">
    <property type="entry name" value="EF-hand"/>
    <property type="match status" value="1"/>
</dbReference>
<dbReference type="PROSITE" id="PS50222">
    <property type="entry name" value="EF_HAND_2"/>
    <property type="match status" value="2"/>
</dbReference>
<feature type="signal peptide" evidence="4">
    <location>
        <begin position="1"/>
        <end position="24"/>
    </location>
</feature>
<dbReference type="CDD" id="cd00051">
    <property type="entry name" value="EFh"/>
    <property type="match status" value="1"/>
</dbReference>
<name>A0A0K9PWK2_ZOSMR</name>
<dbReference type="STRING" id="29655.A0A0K9PWK2"/>
<sequence length="175" mass="20246">MVFDFIVRLSFLLKWIAGIQKIYARKIHLFRTKSVLTSAHNDHQWTPTNGFTNDTGRIGREDVMIVMEKLGMICPSDGDDEEELPESMCVDELESMFEEEEPSMEELQKAFSVYDKNRDGFIDADELQTVLSNLGFLNDTKRSSVEEACRRMIATYDEDKDGKIDFSEFLKIDFC</sequence>
<dbReference type="InterPro" id="IPR002048">
    <property type="entry name" value="EF_hand_dom"/>
</dbReference>
<dbReference type="OMA" id="RRMIATY"/>
<dbReference type="PROSITE" id="PS00018">
    <property type="entry name" value="EF_HAND_1"/>
    <property type="match status" value="2"/>
</dbReference>